<evidence type="ECO:0000256" key="2">
    <source>
        <dbReference type="ARBA" id="ARBA00022679"/>
    </source>
</evidence>
<dbReference type="PANTHER" id="PTHR12526:SF510">
    <property type="entry name" value="D-INOSITOL 3-PHOSPHATE GLYCOSYLTRANSFERASE"/>
    <property type="match status" value="1"/>
</dbReference>
<evidence type="ECO:0000256" key="1">
    <source>
        <dbReference type="ARBA" id="ARBA00022676"/>
    </source>
</evidence>
<dbReference type="SUPFAM" id="SSF53756">
    <property type="entry name" value="UDP-Glycosyltransferase/glycogen phosphorylase"/>
    <property type="match status" value="1"/>
</dbReference>
<keyword evidence="1" id="KW-0328">Glycosyltransferase</keyword>
<dbReference type="AlphaFoldDB" id="X1IKN1"/>
<protein>
    <recommendedName>
        <fullName evidence="3">Glycosyl transferase family 1 domain-containing protein</fullName>
    </recommendedName>
</protein>
<dbReference type="GO" id="GO:0016757">
    <property type="term" value="F:glycosyltransferase activity"/>
    <property type="evidence" value="ECO:0007669"/>
    <property type="project" value="UniProtKB-KW"/>
</dbReference>
<accession>X1IKN1</accession>
<name>X1IKN1_9ZZZZ</name>
<comment type="caution">
    <text evidence="4">The sequence shown here is derived from an EMBL/GenBank/DDBJ whole genome shotgun (WGS) entry which is preliminary data.</text>
</comment>
<keyword evidence="2" id="KW-0808">Transferase</keyword>
<proteinExistence type="predicted"/>
<gene>
    <name evidence="4" type="ORF">S03H2_64974</name>
</gene>
<feature type="domain" description="Glycosyl transferase family 1" evidence="3">
    <location>
        <begin position="1"/>
        <end position="61"/>
    </location>
</feature>
<dbReference type="Pfam" id="PF00534">
    <property type="entry name" value="Glycos_transf_1"/>
    <property type="match status" value="1"/>
</dbReference>
<evidence type="ECO:0000259" key="3">
    <source>
        <dbReference type="Pfam" id="PF00534"/>
    </source>
</evidence>
<dbReference type="InterPro" id="IPR001296">
    <property type="entry name" value="Glyco_trans_1"/>
</dbReference>
<sequence length="101" mass="11293">LEAMAVGTPIVASNIEGYASVVTHGVEGLLVPPKNEEMLAQALVSLMTDEPLRRQMGARGQSKAQDYSWEHLAKRVLNYYLRILSEPPWEKRFPELEAISV</sequence>
<dbReference type="PANTHER" id="PTHR12526">
    <property type="entry name" value="GLYCOSYLTRANSFERASE"/>
    <property type="match status" value="1"/>
</dbReference>
<evidence type="ECO:0000313" key="4">
    <source>
        <dbReference type="EMBL" id="GAH82951.1"/>
    </source>
</evidence>
<feature type="non-terminal residue" evidence="4">
    <location>
        <position position="1"/>
    </location>
</feature>
<dbReference type="Gene3D" id="3.40.50.2000">
    <property type="entry name" value="Glycogen Phosphorylase B"/>
    <property type="match status" value="2"/>
</dbReference>
<reference evidence="4" key="1">
    <citation type="journal article" date="2014" name="Front. Microbiol.">
        <title>High frequency of phylogenetically diverse reductive dehalogenase-homologous genes in deep subseafloor sedimentary metagenomes.</title>
        <authorList>
            <person name="Kawai M."/>
            <person name="Futagami T."/>
            <person name="Toyoda A."/>
            <person name="Takaki Y."/>
            <person name="Nishi S."/>
            <person name="Hori S."/>
            <person name="Arai W."/>
            <person name="Tsubouchi T."/>
            <person name="Morono Y."/>
            <person name="Uchiyama I."/>
            <person name="Ito T."/>
            <person name="Fujiyama A."/>
            <person name="Inagaki F."/>
            <person name="Takami H."/>
        </authorList>
    </citation>
    <scope>NUCLEOTIDE SEQUENCE</scope>
    <source>
        <strain evidence="4">Expedition CK06-06</strain>
    </source>
</reference>
<organism evidence="4">
    <name type="scientific">marine sediment metagenome</name>
    <dbReference type="NCBI Taxonomy" id="412755"/>
    <lineage>
        <taxon>unclassified sequences</taxon>
        <taxon>metagenomes</taxon>
        <taxon>ecological metagenomes</taxon>
    </lineage>
</organism>
<dbReference type="EMBL" id="BARU01042262">
    <property type="protein sequence ID" value="GAH82951.1"/>
    <property type="molecule type" value="Genomic_DNA"/>
</dbReference>
<dbReference type="CDD" id="cd03801">
    <property type="entry name" value="GT4_PimA-like"/>
    <property type="match status" value="1"/>
</dbReference>